<dbReference type="Gene3D" id="2.60.40.10">
    <property type="entry name" value="Immunoglobulins"/>
    <property type="match status" value="2"/>
</dbReference>
<evidence type="ECO:0000313" key="2">
    <source>
        <dbReference type="EMBL" id="SFJ44312.1"/>
    </source>
</evidence>
<evidence type="ECO:0008006" key="4">
    <source>
        <dbReference type="Google" id="ProtNLM"/>
    </source>
</evidence>
<feature type="region of interest" description="Disordered" evidence="1">
    <location>
        <begin position="1129"/>
        <end position="1232"/>
    </location>
</feature>
<evidence type="ECO:0000313" key="3">
    <source>
        <dbReference type="Proteomes" id="UP000182829"/>
    </source>
</evidence>
<dbReference type="OrthoDB" id="205968at2157"/>
<proteinExistence type="predicted"/>
<dbReference type="GeneID" id="14206709"/>
<dbReference type="Proteomes" id="UP000182829">
    <property type="component" value="Unassembled WGS sequence"/>
</dbReference>
<protein>
    <recommendedName>
        <fullName evidence="4">CARDB domain-containing protein</fullName>
    </recommendedName>
</protein>
<sequence length="1232" mass="131747">MRRRHYLAAGGTLVAGLSGSVEAIEHELSRRVRGVLGEQEESEITVRILETNAPVRGGSLLDVPIEVENEGNEPVRVAVHVEYDGENRWTVETPVAAGEVETLEYVSVRTAPMETDGEATVRVEADGSIDEQTVAVLAVPELDSDRTSPDRALSIQPDTSLLFEVAGVGEHGGRTQWFVDGEHAGQSMGPWYSAYYDHRGADFWLTTLEETGTREVAAVVGRDDRSRATWTVDVTEGGVAAPTIEAARPADESLGVVEGEPIELELDVAHPGGTLDRVVWWLGHADVVLEVTSVSGAEETVTLELERYCHGCPIVVWVVGENGTVTVESPWVLDEVGDAPDAEPQVALTGTNDPVDAGGVLEVTAELENLTDDEVLREVELIVGHDPELVDSRSVTVGPDAAETVALEFETAEVGRTQTFPVRVETEESVDERTVMVIGTEDVGPDVTIIETNSPVRTGEFLEVAAEVENRRDSAFSREVQLVVGHDPDVVDTRALKLESGESETVTVGYETAVVERDQEFPVRVETEGDADEVPVFVYVDEPPMLVSIVETNAPVATGDVLEVTAELENTGDAEVSQDVDLVVGHDPQRVDSDSVTVGAGESETVAFEFETAVVRHTQTFPARVEGETDADVRAVEVIGTEALDVSVTITETNDPVDAGELLEVTAAVENEGESAIEREFELLVGHDPTVEDSAVVRLDPGERETIELGFETAVVERDQEFPVRVESATVADERTVTVRGTGDEDDEEVEFEFVDCTTAEASGVFGEGDDLTVETLFVDSAGPGNAHFSVAFGDDLEASFSGTVRFQVADVLETTVVAETDDEIVVELPDEGFGSTIHLVAVNWTGPDESTESNPEDCVDERRPERPTIALEAVTLEEDDGEYGTHAVTFDYENPNDLPLSGGEFVSGMTPDEPADLEPGTDSFTVEWTPESPAERLVWEVDLGDYHYDETRRAETEPAEAYAPADPEFAVSILEATDPVAVGDALVVTVAVENVGDAAGTGEIELEVGGRIADAATVDLDGGADDTLTLTAQPRPDEVGVLEVVVRSGDDEATAEVTVEDAPEPAFFEVVVVQATDVVAVGDSIEVTAEIENVGDDPGEGLAELTLERRGTVDATWLSLEGSDAETVVLSSPATPADAGDRTVTVSTDDDSDSVQVTVDELDLPEEPGEEDDTVGEEPEPDDPPEETPDEQPPDPPDDPGDEVEDDPGDEDDEGDDGTGAETEDETTGRR</sequence>
<name>A0A1I3REM1_9EURY</name>
<organism evidence="2 3">
    <name type="scientific">Natronobacterium gregoryi</name>
    <dbReference type="NCBI Taxonomy" id="44930"/>
    <lineage>
        <taxon>Archaea</taxon>
        <taxon>Methanobacteriati</taxon>
        <taxon>Methanobacteriota</taxon>
        <taxon>Stenosarchaea group</taxon>
        <taxon>Halobacteria</taxon>
        <taxon>Halobacteriales</taxon>
        <taxon>Natrialbaceae</taxon>
        <taxon>Natronobacterium</taxon>
    </lineage>
</organism>
<gene>
    <name evidence="2" type="ORF">SAMN05443661_1307</name>
</gene>
<dbReference type="EMBL" id="FORO01000030">
    <property type="protein sequence ID" value="SFJ44312.1"/>
    <property type="molecule type" value="Genomic_DNA"/>
</dbReference>
<feature type="compositionally biased region" description="Acidic residues" evidence="1">
    <location>
        <begin position="1161"/>
        <end position="1232"/>
    </location>
</feature>
<dbReference type="InterPro" id="IPR013783">
    <property type="entry name" value="Ig-like_fold"/>
</dbReference>
<dbReference type="RefSeq" id="WP_015233313.1">
    <property type="nucleotide sequence ID" value="NZ_FORO01000030.1"/>
</dbReference>
<evidence type="ECO:0000256" key="1">
    <source>
        <dbReference type="SAM" id="MobiDB-lite"/>
    </source>
</evidence>
<accession>A0A1I3REM1</accession>
<reference evidence="2 3" key="1">
    <citation type="submission" date="2016-10" db="EMBL/GenBank/DDBJ databases">
        <authorList>
            <person name="de Groot N.N."/>
        </authorList>
    </citation>
    <scope>NUCLEOTIDE SEQUENCE [LARGE SCALE GENOMIC DNA]</scope>
    <source>
        <strain evidence="2 3">SP2</strain>
    </source>
</reference>
<dbReference type="AlphaFoldDB" id="A0A1I3REM1"/>